<evidence type="ECO:0000313" key="3">
    <source>
        <dbReference type="Proteomes" id="UP000629365"/>
    </source>
</evidence>
<reference evidence="3" key="1">
    <citation type="journal article" date="2019" name="Int. J. Syst. Evol. Microbiol.">
        <title>The Global Catalogue of Microorganisms (GCM) 10K type strain sequencing project: providing services to taxonomists for standard genome sequencing and annotation.</title>
        <authorList>
            <consortium name="The Broad Institute Genomics Platform"/>
            <consortium name="The Broad Institute Genome Sequencing Center for Infectious Disease"/>
            <person name="Wu L."/>
            <person name="Ma J."/>
        </authorList>
    </citation>
    <scope>NUCLEOTIDE SEQUENCE [LARGE SCALE GENOMIC DNA]</scope>
    <source>
        <strain evidence="3">CCM 7640</strain>
    </source>
</reference>
<dbReference type="GO" id="GO:0004497">
    <property type="term" value="F:monooxygenase activity"/>
    <property type="evidence" value="ECO:0007669"/>
    <property type="project" value="UniProtKB-KW"/>
</dbReference>
<name>A0ABQ1RNH5_9MICO</name>
<protein>
    <submittedName>
        <fullName evidence="2">ABM superfamily monooxygenase</fullName>
    </submittedName>
</protein>
<keyword evidence="3" id="KW-1185">Reference proteome</keyword>
<dbReference type="Gene3D" id="3.30.70.100">
    <property type="match status" value="1"/>
</dbReference>
<evidence type="ECO:0000313" key="2">
    <source>
        <dbReference type="EMBL" id="GGD73898.1"/>
    </source>
</evidence>
<feature type="domain" description="ABM" evidence="1">
    <location>
        <begin position="27"/>
        <end position="115"/>
    </location>
</feature>
<evidence type="ECO:0000259" key="1">
    <source>
        <dbReference type="PROSITE" id="PS51725"/>
    </source>
</evidence>
<accession>A0ABQ1RNH5</accession>
<dbReference type="Pfam" id="PF03992">
    <property type="entry name" value="ABM"/>
    <property type="match status" value="1"/>
</dbReference>
<dbReference type="InterPro" id="IPR007138">
    <property type="entry name" value="ABM_dom"/>
</dbReference>
<keyword evidence="2" id="KW-0503">Monooxygenase</keyword>
<organism evidence="2 3">
    <name type="scientific">Microbacterium murale</name>
    <dbReference type="NCBI Taxonomy" id="1081040"/>
    <lineage>
        <taxon>Bacteria</taxon>
        <taxon>Bacillati</taxon>
        <taxon>Actinomycetota</taxon>
        <taxon>Actinomycetes</taxon>
        <taxon>Micrococcales</taxon>
        <taxon>Microbacteriaceae</taxon>
        <taxon>Microbacterium</taxon>
    </lineage>
</organism>
<comment type="caution">
    <text evidence="2">The sequence shown here is derived from an EMBL/GenBank/DDBJ whole genome shotgun (WGS) entry which is preliminary data.</text>
</comment>
<dbReference type="EMBL" id="BMCM01000002">
    <property type="protein sequence ID" value="GGD73898.1"/>
    <property type="molecule type" value="Genomic_DNA"/>
</dbReference>
<keyword evidence="2" id="KW-0560">Oxidoreductase</keyword>
<dbReference type="PROSITE" id="PS51725">
    <property type="entry name" value="ABM"/>
    <property type="match status" value="1"/>
</dbReference>
<gene>
    <name evidence="2" type="ORF">GCM10007269_16210</name>
</gene>
<sequence length="124" mass="13165">MVVVMHSGYPGAAGGTSPAVATVIRMFINAGTLGAAPGRRDELVAHLTRRNDVLTEIGCRMYEVGVSDDEPDTVFVVEVWESAAAHRDSLSLPEVQASIEHARPLLSGAFGGFRFDAIGSPLRD</sequence>
<proteinExistence type="predicted"/>
<dbReference type="Proteomes" id="UP000629365">
    <property type="component" value="Unassembled WGS sequence"/>
</dbReference>
<dbReference type="SUPFAM" id="SSF54909">
    <property type="entry name" value="Dimeric alpha+beta barrel"/>
    <property type="match status" value="1"/>
</dbReference>
<dbReference type="InterPro" id="IPR011008">
    <property type="entry name" value="Dimeric_a/b-barrel"/>
</dbReference>